<accession>A0A2U9IP29</accession>
<dbReference type="EMBL" id="CP029288">
    <property type="protein sequence ID" value="AWR97734.1"/>
    <property type="molecule type" value="Genomic_DNA"/>
</dbReference>
<dbReference type="SUPFAM" id="SSF89447">
    <property type="entry name" value="AbrB/MazE/MraZ-like"/>
    <property type="match status" value="1"/>
</dbReference>
<dbReference type="GO" id="GO:0003677">
    <property type="term" value="F:DNA binding"/>
    <property type="evidence" value="ECO:0007669"/>
    <property type="project" value="InterPro"/>
</dbReference>
<evidence type="ECO:0000313" key="3">
    <source>
        <dbReference type="Proteomes" id="UP000248410"/>
    </source>
</evidence>
<dbReference type="InterPro" id="IPR007159">
    <property type="entry name" value="SpoVT-AbrB_dom"/>
</dbReference>
<dbReference type="Proteomes" id="UP000248410">
    <property type="component" value="Chromosome"/>
</dbReference>
<evidence type="ECO:0000313" key="2">
    <source>
        <dbReference type="EMBL" id="AWR97734.1"/>
    </source>
</evidence>
<dbReference type="AlphaFoldDB" id="A0A2U9IP29"/>
<organism evidence="2 3">
    <name type="scientific">Acidianus sulfidivorans JP7</name>
    <dbReference type="NCBI Taxonomy" id="619593"/>
    <lineage>
        <taxon>Archaea</taxon>
        <taxon>Thermoproteota</taxon>
        <taxon>Thermoprotei</taxon>
        <taxon>Sulfolobales</taxon>
        <taxon>Sulfolobaceae</taxon>
        <taxon>Acidianus</taxon>
    </lineage>
</organism>
<reference evidence="2 3" key="1">
    <citation type="submission" date="2018-05" db="EMBL/GenBank/DDBJ databases">
        <title>Complete Genome Sequences of Extremely Thermoacidophilic, Metal-Mobilizing Type-Strain Members of the Archaeal Family Sulfolobaceae: Acidianus brierleyi DSM-1651T, Acidianus sulfidivorans DSM-18786T, Metallosphaera hakonensis DSM-7519T, and Metallosphaera prunae DSM-10039T.</title>
        <authorList>
            <person name="Counts J.A."/>
            <person name="Kelly R.M."/>
        </authorList>
    </citation>
    <scope>NUCLEOTIDE SEQUENCE [LARGE SCALE GENOMIC DNA]</scope>
    <source>
        <strain evidence="2 3">JP7</strain>
    </source>
</reference>
<dbReference type="InterPro" id="IPR037914">
    <property type="entry name" value="SpoVT-AbrB_sf"/>
</dbReference>
<name>A0A2U9IP29_9CREN</name>
<dbReference type="KEGG" id="asul:DFR86_09375"/>
<dbReference type="SMART" id="SM00966">
    <property type="entry name" value="SpoVT_AbrB"/>
    <property type="match status" value="1"/>
</dbReference>
<keyword evidence="3" id="KW-1185">Reference proteome</keyword>
<gene>
    <name evidence="2" type="ORF">DFR86_09375</name>
</gene>
<proteinExistence type="predicted"/>
<evidence type="ECO:0000259" key="1">
    <source>
        <dbReference type="SMART" id="SM00966"/>
    </source>
</evidence>
<protein>
    <submittedName>
        <fullName evidence="2">AbrB family transcriptional regulator</fullName>
    </submittedName>
</protein>
<dbReference type="Pfam" id="PF04014">
    <property type="entry name" value="MazE_antitoxin"/>
    <property type="match status" value="1"/>
</dbReference>
<feature type="domain" description="SpoVT-AbrB" evidence="1">
    <location>
        <begin position="20"/>
        <end position="66"/>
    </location>
</feature>
<sequence>MTELEDFDNSKDIETRKVQKLGSSSLFITLPKKWINKWNIKPGDKILIEISDDGALKLLAEKIKLLSSRKSVRIDVDSLKQPISNVILCLYTLGYDEIVFESKKSIIQKDIEDLITSTKQVVGAEITEASDNRVKVECLLDAEKVGLESLLRRMLNIISRKIDEILANLSNENIRDNGINQEDLKRVYLMLLRHAMGSKYDMSNNLNKNILVMMNAVILLNLSKNIDKIHDILLKSNDINNLDLSKIKDILHKINDLLDEVVMSILFPSLKRISNGLTLLSQIKELLNDLSNKDTLLFNYIANTVDQLQTALENSSCTLFLEDMPWIERNFNVIR</sequence>